<evidence type="ECO:0000259" key="1">
    <source>
        <dbReference type="PROSITE" id="PS51384"/>
    </source>
</evidence>
<dbReference type="Gene3D" id="3.40.50.80">
    <property type="entry name" value="Nucleotide-binding domain of ferredoxin-NADP reductase (FNR) module"/>
    <property type="match status" value="1"/>
</dbReference>
<dbReference type="EMBL" id="BSEN01000003">
    <property type="protein sequence ID" value="GLJ75430.1"/>
    <property type="molecule type" value="Genomic_DNA"/>
</dbReference>
<dbReference type="GO" id="GO:0016491">
    <property type="term" value="F:oxidoreductase activity"/>
    <property type="evidence" value="ECO:0007669"/>
    <property type="project" value="InterPro"/>
</dbReference>
<dbReference type="InterPro" id="IPR017927">
    <property type="entry name" value="FAD-bd_FR_type"/>
</dbReference>
<dbReference type="InterPro" id="IPR039261">
    <property type="entry name" value="FNR_nucleotide-bd"/>
</dbReference>
<evidence type="ECO:0000313" key="3">
    <source>
        <dbReference type="Proteomes" id="UP001142372"/>
    </source>
</evidence>
<dbReference type="CDD" id="cd06193">
    <property type="entry name" value="siderophore_interacting"/>
    <property type="match status" value="1"/>
</dbReference>
<dbReference type="InterPro" id="IPR017938">
    <property type="entry name" value="Riboflavin_synthase-like_b-brl"/>
</dbReference>
<dbReference type="PANTHER" id="PTHR30157:SF0">
    <property type="entry name" value="NADPH-DEPENDENT FERRIC-CHELATE REDUCTASE"/>
    <property type="match status" value="1"/>
</dbReference>
<dbReference type="SUPFAM" id="SSF63380">
    <property type="entry name" value="Riboflavin synthase domain-like"/>
    <property type="match status" value="1"/>
</dbReference>
<dbReference type="PROSITE" id="PS51384">
    <property type="entry name" value="FAD_FR"/>
    <property type="match status" value="1"/>
</dbReference>
<reference evidence="2" key="1">
    <citation type="journal article" date="2014" name="Int. J. Syst. Evol. Microbiol.">
        <title>Complete genome sequence of Corynebacterium casei LMG S-19264T (=DSM 44701T), isolated from a smear-ripened cheese.</title>
        <authorList>
            <consortium name="US DOE Joint Genome Institute (JGI-PGF)"/>
            <person name="Walter F."/>
            <person name="Albersmeier A."/>
            <person name="Kalinowski J."/>
            <person name="Ruckert C."/>
        </authorList>
    </citation>
    <scope>NUCLEOTIDE SEQUENCE</scope>
    <source>
        <strain evidence="2">VKM Ac-1401</strain>
    </source>
</reference>
<dbReference type="AlphaFoldDB" id="A0A9W6H893"/>
<dbReference type="InterPro" id="IPR013113">
    <property type="entry name" value="SIP_FAD-bd"/>
</dbReference>
<dbReference type="InterPro" id="IPR039374">
    <property type="entry name" value="SIP_fam"/>
</dbReference>
<gene>
    <name evidence="2" type="ORF">GCM10017584_10040</name>
</gene>
<dbReference type="Pfam" id="PF04954">
    <property type="entry name" value="SIP"/>
    <property type="match status" value="1"/>
</dbReference>
<keyword evidence="3" id="KW-1185">Reference proteome</keyword>
<sequence length="282" mass="30716">MSRQQPDAILPRVQKLLRLRVVRTERVSADFIRVTLGGDDLAHFEAMGRDQWFRLFLPHDAEREPTLPSAADARWWPEVLRIPQHERPYVRNYTVLAFRPDVCELDVDFVIHESPGGPASGEHPSSTAPSMSPYGVASEWALGAQAGHPVGLLDQGVTWNPPLGTRHVLIASDETGLPAIVGIARELPPDITGTIVIELGSDADRRVLDVPPGVEVRWLSREGTDAVPGTLALAASAAAPLPPDGVYAWVVGEQALVTGLRRALVARGVPKSCITFCGYWRI</sequence>
<name>A0A9W6H893_9MICO</name>
<dbReference type="PANTHER" id="PTHR30157">
    <property type="entry name" value="FERRIC REDUCTASE, NADPH-DEPENDENT"/>
    <property type="match status" value="1"/>
</dbReference>
<reference evidence="2" key="2">
    <citation type="submission" date="2023-01" db="EMBL/GenBank/DDBJ databases">
        <authorList>
            <person name="Sun Q."/>
            <person name="Evtushenko L."/>
        </authorList>
    </citation>
    <scope>NUCLEOTIDE SEQUENCE</scope>
    <source>
        <strain evidence="2">VKM Ac-1401</strain>
    </source>
</reference>
<dbReference type="Proteomes" id="UP001142372">
    <property type="component" value="Unassembled WGS sequence"/>
</dbReference>
<organism evidence="2 3">
    <name type="scientific">Leifsonia poae</name>
    <dbReference type="NCBI Taxonomy" id="110933"/>
    <lineage>
        <taxon>Bacteria</taxon>
        <taxon>Bacillati</taxon>
        <taxon>Actinomycetota</taxon>
        <taxon>Actinomycetes</taxon>
        <taxon>Micrococcales</taxon>
        <taxon>Microbacteriaceae</taxon>
        <taxon>Leifsonia</taxon>
    </lineage>
</organism>
<proteinExistence type="predicted"/>
<protein>
    <submittedName>
        <fullName evidence="2">Siderophore-interacting protein</fullName>
    </submittedName>
</protein>
<dbReference type="Pfam" id="PF08021">
    <property type="entry name" value="FAD_binding_9"/>
    <property type="match status" value="1"/>
</dbReference>
<feature type="domain" description="FAD-binding FR-type" evidence="1">
    <location>
        <begin position="14"/>
        <end position="169"/>
    </location>
</feature>
<evidence type="ECO:0000313" key="2">
    <source>
        <dbReference type="EMBL" id="GLJ75430.1"/>
    </source>
</evidence>
<dbReference type="Gene3D" id="2.40.30.10">
    <property type="entry name" value="Translation factors"/>
    <property type="match status" value="1"/>
</dbReference>
<comment type="caution">
    <text evidence="2">The sequence shown here is derived from an EMBL/GenBank/DDBJ whole genome shotgun (WGS) entry which is preliminary data.</text>
</comment>
<dbReference type="InterPro" id="IPR007037">
    <property type="entry name" value="SIP_rossman_dom"/>
</dbReference>
<dbReference type="RefSeq" id="WP_271176111.1">
    <property type="nucleotide sequence ID" value="NZ_BAAAJO010000001.1"/>
</dbReference>
<accession>A0A9W6H893</accession>